<organism evidence="1 2">
    <name type="scientific">Inconstantimicrobium mannanitabidum</name>
    <dbReference type="NCBI Taxonomy" id="1604901"/>
    <lineage>
        <taxon>Bacteria</taxon>
        <taxon>Bacillati</taxon>
        <taxon>Bacillota</taxon>
        <taxon>Clostridia</taxon>
        <taxon>Eubacteriales</taxon>
        <taxon>Clostridiaceae</taxon>
        <taxon>Inconstantimicrobium</taxon>
    </lineage>
</organism>
<evidence type="ECO:0000313" key="1">
    <source>
        <dbReference type="EMBL" id="GKX66209.1"/>
    </source>
</evidence>
<sequence length="323" mass="37023">MNAILNEALNNYEVQCPKVEFIRHNENETYKVKDELTNAQYVVRIHKPSEKFSLDVFGDEKHSVSLLESEMKLINSIRENTDILVQQPIKNKEGSFVTVLNDGTPVTLLSWIEGSTVQESKINEEVLFTIGKMVGKFHRFSKKYSKDSNLDRYSYDKSLLVNTILKIKTGVELNILSSEQLKVVVDAANEIANRMNELELIENSKGIVHSDLAKSNLILHEGQVAPIDFCLCGNSYYYMDLGSLFSHFDNLEQRKSILSGYKSIIDEEIDTKYIEAFMVFQIILFIATHINNGENLEWFSAAIERWSKEFFIPLANNISFIEL</sequence>
<evidence type="ECO:0000313" key="2">
    <source>
        <dbReference type="Proteomes" id="UP001058074"/>
    </source>
</evidence>
<reference evidence="1" key="1">
    <citation type="journal article" date="2025" name="Int. J. Syst. Evol. Microbiol.">
        <title>Inconstantimicrobium mannanitabidum sp. nov., a novel member of the family Clostridiaceae isolated from anoxic soil under the treatment of reductive soil disinfestation.</title>
        <authorList>
            <person name="Ueki A."/>
            <person name="Tonouchi A."/>
            <person name="Honma S."/>
            <person name="Kaku N."/>
            <person name="Ueki K."/>
        </authorList>
    </citation>
    <scope>NUCLEOTIDE SEQUENCE</scope>
    <source>
        <strain evidence="1">TW13</strain>
    </source>
</reference>
<keyword evidence="2" id="KW-1185">Reference proteome</keyword>
<accession>A0ACB5RAI1</accession>
<protein>
    <submittedName>
        <fullName evidence="1">Uncharacterized protein</fullName>
    </submittedName>
</protein>
<name>A0ACB5RAI1_9CLOT</name>
<gene>
    <name evidence="1" type="ORF">rsdtw13_14670</name>
</gene>
<dbReference type="EMBL" id="BROD01000001">
    <property type="protein sequence ID" value="GKX66209.1"/>
    <property type="molecule type" value="Genomic_DNA"/>
</dbReference>
<comment type="caution">
    <text evidence="1">The sequence shown here is derived from an EMBL/GenBank/DDBJ whole genome shotgun (WGS) entry which is preliminary data.</text>
</comment>
<dbReference type="Proteomes" id="UP001058074">
    <property type="component" value="Unassembled WGS sequence"/>
</dbReference>
<proteinExistence type="predicted"/>